<comment type="subcellular location">
    <subcellularLocation>
        <location evidence="1">Membrane</location>
        <topology evidence="1">Multi-pass membrane protein</topology>
    </subcellularLocation>
</comment>
<evidence type="ECO:0000256" key="5">
    <source>
        <dbReference type="SAM" id="Phobius"/>
    </source>
</evidence>
<organism evidence="6 7">
    <name type="scientific">Halocatena marina</name>
    <dbReference type="NCBI Taxonomy" id="2934937"/>
    <lineage>
        <taxon>Archaea</taxon>
        <taxon>Methanobacteriati</taxon>
        <taxon>Methanobacteriota</taxon>
        <taxon>Stenosarchaea group</taxon>
        <taxon>Halobacteria</taxon>
        <taxon>Halobacteriales</taxon>
        <taxon>Natronomonadaceae</taxon>
        <taxon>Halocatena</taxon>
    </lineage>
</organism>
<evidence type="ECO:0000256" key="1">
    <source>
        <dbReference type="ARBA" id="ARBA00004141"/>
    </source>
</evidence>
<accession>A0ABD5YHX1</accession>
<keyword evidence="3 5" id="KW-1133">Transmembrane helix</keyword>
<dbReference type="EMBL" id="JBHTAX010000001">
    <property type="protein sequence ID" value="MFC7188904.1"/>
    <property type="molecule type" value="Genomic_DNA"/>
</dbReference>
<feature type="transmembrane region" description="Helical" evidence="5">
    <location>
        <begin position="56"/>
        <end position="74"/>
    </location>
</feature>
<dbReference type="RefSeq" id="WP_264555230.1">
    <property type="nucleotide sequence ID" value="NZ_CP109979.1"/>
</dbReference>
<gene>
    <name evidence="6" type="ORF">ACFQL7_02945</name>
</gene>
<feature type="transmembrane region" description="Helical" evidence="5">
    <location>
        <begin position="113"/>
        <end position="130"/>
    </location>
</feature>
<keyword evidence="4 5" id="KW-0472">Membrane</keyword>
<feature type="transmembrane region" description="Helical" evidence="5">
    <location>
        <begin position="81"/>
        <end position="101"/>
    </location>
</feature>
<proteinExistence type="predicted"/>
<evidence type="ECO:0000256" key="2">
    <source>
        <dbReference type="ARBA" id="ARBA00022692"/>
    </source>
</evidence>
<evidence type="ECO:0000256" key="4">
    <source>
        <dbReference type="ARBA" id="ARBA00023136"/>
    </source>
</evidence>
<dbReference type="GO" id="GO:0016020">
    <property type="term" value="C:membrane"/>
    <property type="evidence" value="ECO:0007669"/>
    <property type="project" value="UniProtKB-SubCell"/>
</dbReference>
<dbReference type="InterPro" id="IPR032808">
    <property type="entry name" value="DoxX"/>
</dbReference>
<evidence type="ECO:0000313" key="7">
    <source>
        <dbReference type="Proteomes" id="UP001596417"/>
    </source>
</evidence>
<dbReference type="GeneID" id="76198471"/>
<keyword evidence="2 5" id="KW-0812">Transmembrane</keyword>
<dbReference type="Pfam" id="PF07681">
    <property type="entry name" value="DoxX"/>
    <property type="match status" value="1"/>
</dbReference>
<evidence type="ECO:0000256" key="3">
    <source>
        <dbReference type="ARBA" id="ARBA00022989"/>
    </source>
</evidence>
<feature type="transmembrane region" description="Helical" evidence="5">
    <location>
        <begin position="12"/>
        <end position="32"/>
    </location>
</feature>
<comment type="caution">
    <text evidence="6">The sequence shown here is derived from an EMBL/GenBank/DDBJ whole genome shotgun (WGS) entry which is preliminary data.</text>
</comment>
<reference evidence="6 7" key="1">
    <citation type="journal article" date="2019" name="Int. J. Syst. Evol. Microbiol.">
        <title>The Global Catalogue of Microorganisms (GCM) 10K type strain sequencing project: providing services to taxonomists for standard genome sequencing and annotation.</title>
        <authorList>
            <consortium name="The Broad Institute Genomics Platform"/>
            <consortium name="The Broad Institute Genome Sequencing Center for Infectious Disease"/>
            <person name="Wu L."/>
            <person name="Ma J."/>
        </authorList>
    </citation>
    <scope>NUCLEOTIDE SEQUENCE [LARGE SCALE GENOMIC DNA]</scope>
    <source>
        <strain evidence="6 7">RDMS1</strain>
    </source>
</reference>
<sequence length="135" mass="14961">MTDEETTDERPCGRVFLLARLVFGSVLAFSAIDNLRNLDEKIEYAESNNAPNPEQTVPFVSGALLFGSVGIMLWRLPRLAAISVLTFLVGVTPTMHDFWAADEDQKEAQMVHFIKNLGLIGGALAFLAHGERDRR</sequence>
<name>A0ABD5YHX1_9EURY</name>
<evidence type="ECO:0000313" key="6">
    <source>
        <dbReference type="EMBL" id="MFC7188904.1"/>
    </source>
</evidence>
<dbReference type="AlphaFoldDB" id="A0ABD5YHX1"/>
<keyword evidence="7" id="KW-1185">Reference proteome</keyword>
<protein>
    <submittedName>
        <fullName evidence="6">DoxX family protein</fullName>
    </submittedName>
</protein>
<dbReference type="Proteomes" id="UP001596417">
    <property type="component" value="Unassembled WGS sequence"/>
</dbReference>